<keyword evidence="7" id="KW-0547">Nucleotide-binding</keyword>
<dbReference type="PANTHER" id="PTHR23135">
    <property type="entry name" value="MUR LIGASE FAMILY MEMBER"/>
    <property type="match status" value="1"/>
</dbReference>
<dbReference type="GO" id="GO:0005737">
    <property type="term" value="C:cytoplasm"/>
    <property type="evidence" value="ECO:0007669"/>
    <property type="project" value="UniProtKB-SubCell"/>
</dbReference>
<dbReference type="Gene3D" id="3.40.1390.10">
    <property type="entry name" value="MurE/MurF, N-terminal domain"/>
    <property type="match status" value="1"/>
</dbReference>
<keyword evidence="4 7" id="KW-0573">Peptidoglycan synthesis</keyword>
<keyword evidence="7" id="KW-0963">Cytoplasm</keyword>
<gene>
    <name evidence="7 12" type="primary">murE</name>
    <name evidence="12" type="ORF">CFX1CAM_1741</name>
</gene>
<dbReference type="GO" id="GO:0071555">
    <property type="term" value="P:cell wall organization"/>
    <property type="evidence" value="ECO:0007669"/>
    <property type="project" value="UniProtKB-KW"/>
</dbReference>
<comment type="caution">
    <text evidence="7">Lacks conserved residue(s) required for the propagation of feature annotation.</text>
</comment>
<feature type="domain" description="Mur ligase N-terminal catalytic" evidence="9">
    <location>
        <begin position="23"/>
        <end position="99"/>
    </location>
</feature>
<accession>A0A1Y6K5F2</accession>
<sequence length="507" mass="55500">MKLKQLFSDCDIKVSEEAGILDITGIAFDSRSVKPGNIFVALAGNIVDGHDFISDAVKNGTSVVVGERPAVSMPAFGATAYYQVPNSRQLLSKIAANFYGNPAKKLTVIGVTGTDGKTSTCNMISGLLRKAGFKTGLLTTINVDIDHTVVDTGVHVTTPDAVSVQSYLAQMVAAGVQYAIIEATSHGLSQYRVNDCEFDIGMITNVTHEHFDYHKDFNSYREAKSLLFRLLNRESGKDFQKYAILNADDPSYDFFKDQACVVSYSYGIKNSADFFASNIVCVDDHYLFTVNMPGGKKIEIKSKLMGIHNVYNALAAIAVTYLQNIPTQSIKDYFLNPDILPGRFEEIVSGQPFRVFVDYAHTENALQNVLDLANQIKKGRLILVFGLSGGLRDKSKRPGLGRIAELNSDLAIITAVDWYPSEPVTEIIDQIAEGCIAAGGEEKRTFVKIPDREQAIAYAIQTAKSGDVVVIAGKGHETSLSINGVEYPWNEVEVTKSKIRKFAQNDQ</sequence>
<dbReference type="RefSeq" id="WP_087862619.1">
    <property type="nucleotide sequence ID" value="NZ_LT859958.1"/>
</dbReference>
<evidence type="ECO:0000256" key="2">
    <source>
        <dbReference type="ARBA" id="ARBA00022618"/>
    </source>
</evidence>
<evidence type="ECO:0000259" key="10">
    <source>
        <dbReference type="Pfam" id="PF02875"/>
    </source>
</evidence>
<evidence type="ECO:0000256" key="7">
    <source>
        <dbReference type="HAMAP-Rule" id="MF_00208"/>
    </source>
</evidence>
<dbReference type="InterPro" id="IPR005761">
    <property type="entry name" value="UDP-N-AcMur-Glu-dNH2Pim_ligase"/>
</dbReference>
<keyword evidence="7" id="KW-0067">ATP-binding</keyword>
<proteinExistence type="inferred from homology"/>
<dbReference type="GO" id="GO:0005524">
    <property type="term" value="F:ATP binding"/>
    <property type="evidence" value="ECO:0007669"/>
    <property type="project" value="UniProtKB-UniRule"/>
</dbReference>
<evidence type="ECO:0000256" key="4">
    <source>
        <dbReference type="ARBA" id="ARBA00022984"/>
    </source>
</evidence>
<keyword evidence="7" id="KW-0460">Magnesium</keyword>
<dbReference type="InterPro" id="IPR035911">
    <property type="entry name" value="MurE/MurF_N"/>
</dbReference>
<comment type="pathway">
    <text evidence="7 8">Cell wall biogenesis; peptidoglycan biosynthesis.</text>
</comment>
<feature type="binding site" evidence="7">
    <location>
        <position position="190"/>
    </location>
    <ligand>
        <name>UDP-N-acetyl-alpha-D-muramoyl-L-alanyl-D-glutamate</name>
        <dbReference type="ChEBI" id="CHEBI:83900"/>
    </ligand>
</feature>
<dbReference type="GO" id="GO:0009252">
    <property type="term" value="P:peptidoglycan biosynthetic process"/>
    <property type="evidence" value="ECO:0007669"/>
    <property type="project" value="UniProtKB-UniRule"/>
</dbReference>
<name>A0A1Y6K5F2_9CHLR</name>
<comment type="subcellular location">
    <subcellularLocation>
        <location evidence="7 8">Cytoplasm</location>
    </subcellularLocation>
</comment>
<dbReference type="GO" id="GO:0051301">
    <property type="term" value="P:cell division"/>
    <property type="evidence" value="ECO:0007669"/>
    <property type="project" value="UniProtKB-KW"/>
</dbReference>
<feature type="binding site" evidence="7">
    <location>
        <begin position="113"/>
        <end position="119"/>
    </location>
    <ligand>
        <name>ATP</name>
        <dbReference type="ChEBI" id="CHEBI:30616"/>
    </ligand>
</feature>
<dbReference type="InterPro" id="IPR004101">
    <property type="entry name" value="Mur_ligase_C"/>
</dbReference>
<dbReference type="InterPro" id="IPR036615">
    <property type="entry name" value="Mur_ligase_C_dom_sf"/>
</dbReference>
<evidence type="ECO:0000256" key="8">
    <source>
        <dbReference type="RuleBase" id="RU004135"/>
    </source>
</evidence>
<dbReference type="InterPro" id="IPR013221">
    <property type="entry name" value="Mur_ligase_cen"/>
</dbReference>
<dbReference type="NCBIfam" id="NF001126">
    <property type="entry name" value="PRK00139.1-4"/>
    <property type="match status" value="1"/>
</dbReference>
<evidence type="ECO:0000259" key="11">
    <source>
        <dbReference type="Pfam" id="PF08245"/>
    </source>
</evidence>
<dbReference type="EMBL" id="LT859958">
    <property type="protein sequence ID" value="SMX54806.1"/>
    <property type="molecule type" value="Genomic_DNA"/>
</dbReference>
<dbReference type="Gene3D" id="3.40.1190.10">
    <property type="entry name" value="Mur-like, catalytic domain"/>
    <property type="match status" value="1"/>
</dbReference>
<reference evidence="13" key="1">
    <citation type="submission" date="2017-05" db="EMBL/GenBank/DDBJ databases">
        <authorList>
            <person name="Kirkegaard R."/>
            <person name="Mcilroy J S."/>
        </authorList>
    </citation>
    <scope>NUCLEOTIDE SEQUENCE [LARGE SCALE GENOMIC DNA]</scope>
</reference>
<dbReference type="GO" id="GO:0016881">
    <property type="term" value="F:acid-amino acid ligase activity"/>
    <property type="evidence" value="ECO:0007669"/>
    <property type="project" value="UniProtKB-UniRule"/>
</dbReference>
<comment type="cofactor">
    <cofactor evidence="7">
        <name>Mg(2+)</name>
        <dbReference type="ChEBI" id="CHEBI:18420"/>
    </cofactor>
</comment>
<dbReference type="OrthoDB" id="9800958at2"/>
<evidence type="ECO:0000256" key="1">
    <source>
        <dbReference type="ARBA" id="ARBA00005898"/>
    </source>
</evidence>
<dbReference type="SUPFAM" id="SSF53623">
    <property type="entry name" value="MurD-like peptide ligases, catalytic domain"/>
    <property type="match status" value="1"/>
</dbReference>
<dbReference type="Pfam" id="PF02875">
    <property type="entry name" value="Mur_ligase_C"/>
    <property type="match status" value="1"/>
</dbReference>
<comment type="similarity">
    <text evidence="1 7">Belongs to the MurCDEF family. MurE subfamily.</text>
</comment>
<evidence type="ECO:0000256" key="5">
    <source>
        <dbReference type="ARBA" id="ARBA00023306"/>
    </source>
</evidence>
<dbReference type="PANTHER" id="PTHR23135:SF4">
    <property type="entry name" value="UDP-N-ACETYLMURAMOYL-L-ALANYL-D-GLUTAMATE--2,6-DIAMINOPIMELATE LIGASE MURE HOMOLOG, CHLOROPLASTIC"/>
    <property type="match status" value="1"/>
</dbReference>
<dbReference type="UniPathway" id="UPA00219"/>
<dbReference type="NCBIfam" id="TIGR01085">
    <property type="entry name" value="murE"/>
    <property type="match status" value="1"/>
</dbReference>
<dbReference type="InterPro" id="IPR036565">
    <property type="entry name" value="Mur-like_cat_sf"/>
</dbReference>
<feature type="domain" description="Mur ligase central" evidence="11">
    <location>
        <begin position="111"/>
        <end position="319"/>
    </location>
</feature>
<dbReference type="HAMAP" id="MF_00208">
    <property type="entry name" value="MurE"/>
    <property type="match status" value="1"/>
</dbReference>
<dbReference type="KEGG" id="abat:CFX1CAM_1741"/>
<comment type="function">
    <text evidence="7">Catalyzes the addition of an amino acid to the nucleotide precursor UDP-N-acetylmuramoyl-L-alanyl-D-glutamate (UMAG) in the biosynthesis of bacterial cell-wall peptidoglycan.</text>
</comment>
<feature type="binding site" evidence="7">
    <location>
        <begin position="157"/>
        <end position="158"/>
    </location>
    <ligand>
        <name>UDP-N-acetyl-alpha-D-muramoyl-L-alanyl-D-glutamate</name>
        <dbReference type="ChEBI" id="CHEBI:83900"/>
    </ligand>
</feature>
<dbReference type="GO" id="GO:0000287">
    <property type="term" value="F:magnesium ion binding"/>
    <property type="evidence" value="ECO:0007669"/>
    <property type="project" value="UniProtKB-UniRule"/>
</dbReference>
<keyword evidence="7 12" id="KW-0436">Ligase</keyword>
<feature type="domain" description="Mur ligase C-terminal" evidence="10">
    <location>
        <begin position="342"/>
        <end position="475"/>
    </location>
</feature>
<keyword evidence="5 7" id="KW-0131">Cell cycle</keyword>
<dbReference type="GO" id="GO:0008360">
    <property type="term" value="P:regulation of cell shape"/>
    <property type="evidence" value="ECO:0007669"/>
    <property type="project" value="UniProtKB-KW"/>
</dbReference>
<keyword evidence="2 7" id="KW-0132">Cell division</keyword>
<evidence type="ECO:0000313" key="12">
    <source>
        <dbReference type="EMBL" id="SMX54806.1"/>
    </source>
</evidence>
<dbReference type="SUPFAM" id="SSF63418">
    <property type="entry name" value="MurE/MurF N-terminal domain"/>
    <property type="match status" value="1"/>
</dbReference>
<feature type="binding site" evidence="7">
    <location>
        <position position="184"/>
    </location>
    <ligand>
        <name>UDP-N-acetyl-alpha-D-muramoyl-L-alanyl-D-glutamate</name>
        <dbReference type="ChEBI" id="CHEBI:83900"/>
    </ligand>
</feature>
<dbReference type="Proteomes" id="UP000195514">
    <property type="component" value="Chromosome I"/>
</dbReference>
<evidence type="ECO:0000259" key="9">
    <source>
        <dbReference type="Pfam" id="PF01225"/>
    </source>
</evidence>
<feature type="binding site" evidence="7">
    <location>
        <position position="30"/>
    </location>
    <ligand>
        <name>UDP-N-acetyl-alpha-D-muramoyl-L-alanyl-D-glutamate</name>
        <dbReference type="ChEBI" id="CHEBI:83900"/>
    </ligand>
</feature>
<evidence type="ECO:0000256" key="6">
    <source>
        <dbReference type="ARBA" id="ARBA00023316"/>
    </source>
</evidence>
<keyword evidence="13" id="KW-1185">Reference proteome</keyword>
<comment type="PTM">
    <text evidence="7">Carboxylation is probably crucial for Mg(2+) binding and, consequently, for the gamma-phosphate positioning of ATP.</text>
</comment>
<keyword evidence="3 7" id="KW-0133">Cell shape</keyword>
<dbReference type="EC" id="6.3.2.-" evidence="7"/>
<feature type="modified residue" description="N6-carboxylysine" evidence="7">
    <location>
        <position position="224"/>
    </location>
</feature>
<dbReference type="InterPro" id="IPR000713">
    <property type="entry name" value="Mur_ligase_N"/>
</dbReference>
<evidence type="ECO:0000313" key="13">
    <source>
        <dbReference type="Proteomes" id="UP000195514"/>
    </source>
</evidence>
<feature type="binding site" evidence="7">
    <location>
        <position position="192"/>
    </location>
    <ligand>
        <name>UDP-N-acetyl-alpha-D-muramoyl-L-alanyl-D-glutamate</name>
        <dbReference type="ChEBI" id="CHEBI:83900"/>
    </ligand>
</feature>
<dbReference type="Pfam" id="PF08245">
    <property type="entry name" value="Mur_ligase_M"/>
    <property type="match status" value="1"/>
</dbReference>
<dbReference type="Pfam" id="PF01225">
    <property type="entry name" value="Mur_ligase"/>
    <property type="match status" value="1"/>
</dbReference>
<evidence type="ECO:0000256" key="3">
    <source>
        <dbReference type="ARBA" id="ARBA00022960"/>
    </source>
</evidence>
<dbReference type="AlphaFoldDB" id="A0A1Y6K5F2"/>
<organism evidence="12 13">
    <name type="scientific">Candidatus Brevifilum fermentans</name>
    <dbReference type="NCBI Taxonomy" id="1986204"/>
    <lineage>
        <taxon>Bacteria</taxon>
        <taxon>Bacillati</taxon>
        <taxon>Chloroflexota</taxon>
        <taxon>Anaerolineae</taxon>
        <taxon>Anaerolineales</taxon>
        <taxon>Anaerolineaceae</taxon>
        <taxon>Candidatus Brevifilum</taxon>
    </lineage>
</organism>
<protein>
    <recommendedName>
        <fullName evidence="7">UDP-N-acetylmuramyl-tripeptide synthetase</fullName>
        <ecNumber evidence="7">6.3.2.-</ecNumber>
    </recommendedName>
    <alternativeName>
        <fullName evidence="7">UDP-MurNAc-tripeptide synthetase</fullName>
    </alternativeName>
</protein>
<dbReference type="Gene3D" id="3.90.190.20">
    <property type="entry name" value="Mur ligase, C-terminal domain"/>
    <property type="match status" value="1"/>
</dbReference>
<dbReference type="SUPFAM" id="SSF53244">
    <property type="entry name" value="MurD-like peptide ligases, peptide-binding domain"/>
    <property type="match status" value="1"/>
</dbReference>
<keyword evidence="6 7" id="KW-0961">Cell wall biogenesis/degradation</keyword>